<evidence type="ECO:0000256" key="1">
    <source>
        <dbReference type="SAM" id="MobiDB-lite"/>
    </source>
</evidence>
<evidence type="ECO:0000313" key="4">
    <source>
        <dbReference type="Proteomes" id="UP001642360"/>
    </source>
</evidence>
<dbReference type="Pfam" id="PF08268">
    <property type="entry name" value="FBA_3"/>
    <property type="match status" value="1"/>
</dbReference>
<dbReference type="InterPro" id="IPR036047">
    <property type="entry name" value="F-box-like_dom_sf"/>
</dbReference>
<dbReference type="InterPro" id="IPR013187">
    <property type="entry name" value="F-box-assoc_dom_typ3"/>
</dbReference>
<dbReference type="InterPro" id="IPR001810">
    <property type="entry name" value="F-box_dom"/>
</dbReference>
<dbReference type="SUPFAM" id="SSF81383">
    <property type="entry name" value="F-box domain"/>
    <property type="match status" value="1"/>
</dbReference>
<feature type="compositionally biased region" description="Gly residues" evidence="1">
    <location>
        <begin position="10"/>
        <end position="29"/>
    </location>
</feature>
<evidence type="ECO:0000259" key="2">
    <source>
        <dbReference type="SMART" id="SM00256"/>
    </source>
</evidence>
<feature type="domain" description="F-box" evidence="2">
    <location>
        <begin position="35"/>
        <end position="75"/>
    </location>
</feature>
<dbReference type="PANTHER" id="PTHR31111:SF138">
    <property type="entry name" value="F-BOX ASSOCIATED DOMAIN-CONTAINING PROTEIN"/>
    <property type="match status" value="1"/>
</dbReference>
<accession>A0ABC8QTY2</accession>
<dbReference type="EMBL" id="CAUOFW020000739">
    <property type="protein sequence ID" value="CAK9136206.1"/>
    <property type="molecule type" value="Genomic_DNA"/>
</dbReference>
<dbReference type="Proteomes" id="UP001642360">
    <property type="component" value="Unassembled WGS sequence"/>
</dbReference>
<sequence>MEQKRIKSSGGSGSGSGSGGVRGGRGSGSVGVSELSHDLAIKVLTKLPAKSLMRFKCVSKLWFSTITDPHFSNDHRACSRSRSTFLMAYPDKDIDGDYFRFFYAVRGESVIRHQFSVSLSEYDGVTEVINGLFCLHANCRPFLCNISTHEIMELPIPGTTTCLTYDYYFGFHPTTKEYKLLHSGQGRVVETNTSSALESRSELYWIAFSLKHERFKVIQKPSETFKHCQFVQLGGHPALIGLGDQRFGLDGVFDIWIFKKDYERRSWWWMKRVIRIPSELTIDECCAPAANISTANNLSRTKDTRTTTPNDPTF</sequence>
<feature type="region of interest" description="Disordered" evidence="1">
    <location>
        <begin position="1"/>
        <end position="29"/>
    </location>
</feature>
<comment type="caution">
    <text evidence="3">The sequence shown here is derived from an EMBL/GenBank/DDBJ whole genome shotgun (WGS) entry which is preliminary data.</text>
</comment>
<dbReference type="Gene3D" id="1.20.1280.50">
    <property type="match status" value="1"/>
</dbReference>
<dbReference type="AlphaFoldDB" id="A0ABC8QTY2"/>
<dbReference type="Pfam" id="PF00646">
    <property type="entry name" value="F-box"/>
    <property type="match status" value="1"/>
</dbReference>
<dbReference type="SMART" id="SM00256">
    <property type="entry name" value="FBOX"/>
    <property type="match status" value="1"/>
</dbReference>
<protein>
    <recommendedName>
        <fullName evidence="2">F-box domain-containing protein</fullName>
    </recommendedName>
</protein>
<proteinExistence type="predicted"/>
<dbReference type="CDD" id="cd22157">
    <property type="entry name" value="F-box_AtFBW1-like"/>
    <property type="match status" value="1"/>
</dbReference>
<evidence type="ECO:0000313" key="3">
    <source>
        <dbReference type="EMBL" id="CAK9136206.1"/>
    </source>
</evidence>
<name>A0ABC8QTY2_9AQUA</name>
<organism evidence="3 4">
    <name type="scientific">Ilex paraguariensis</name>
    <name type="common">yerba mate</name>
    <dbReference type="NCBI Taxonomy" id="185542"/>
    <lineage>
        <taxon>Eukaryota</taxon>
        <taxon>Viridiplantae</taxon>
        <taxon>Streptophyta</taxon>
        <taxon>Embryophyta</taxon>
        <taxon>Tracheophyta</taxon>
        <taxon>Spermatophyta</taxon>
        <taxon>Magnoliopsida</taxon>
        <taxon>eudicotyledons</taxon>
        <taxon>Gunneridae</taxon>
        <taxon>Pentapetalae</taxon>
        <taxon>asterids</taxon>
        <taxon>campanulids</taxon>
        <taxon>Aquifoliales</taxon>
        <taxon>Aquifoliaceae</taxon>
        <taxon>Ilex</taxon>
    </lineage>
</organism>
<gene>
    <name evidence="3" type="ORF">ILEXP_LOCUS3179</name>
</gene>
<reference evidence="3 4" key="1">
    <citation type="submission" date="2024-02" db="EMBL/GenBank/DDBJ databases">
        <authorList>
            <person name="Vignale AGUSTIN F."/>
            <person name="Sosa J E."/>
            <person name="Modenutti C."/>
        </authorList>
    </citation>
    <scope>NUCLEOTIDE SEQUENCE [LARGE SCALE GENOMIC DNA]</scope>
</reference>
<keyword evidence="4" id="KW-1185">Reference proteome</keyword>
<dbReference type="PANTHER" id="PTHR31111">
    <property type="entry name" value="BNAA05G37150D PROTEIN-RELATED"/>
    <property type="match status" value="1"/>
</dbReference>